<dbReference type="PIRSF" id="PIRSF038896">
    <property type="entry name" value="NAPE-PLD"/>
    <property type="match status" value="1"/>
</dbReference>
<feature type="binding site" evidence="1">
    <location>
        <position position="285"/>
    </location>
    <ligand>
        <name>an N-acyl-1,2-diacyl-sn-glycero-3-phosphoethanolamine</name>
        <dbReference type="ChEBI" id="CHEBI:62537"/>
    </ligand>
</feature>
<gene>
    <name evidence="3" type="ORF">SCHPADRAFT_843061</name>
</gene>
<name>A0A0H2S5Z5_9AGAM</name>
<dbReference type="InParanoid" id="A0A0H2S5Z5"/>
<feature type="non-terminal residue" evidence="3">
    <location>
        <position position="355"/>
    </location>
</feature>
<keyword evidence="3" id="KW-0378">Hydrolase</keyword>
<dbReference type="PANTHER" id="PTHR15032:SF27">
    <property type="entry name" value="N-ACYL-PHOSPHATIDYLETHANOLAMINE-HYDROLYZING PHOSPHOLIPASE D"/>
    <property type="match status" value="1"/>
</dbReference>
<evidence type="ECO:0000259" key="2">
    <source>
        <dbReference type="Pfam" id="PF12706"/>
    </source>
</evidence>
<dbReference type="GO" id="GO:0070291">
    <property type="term" value="P:N-acylethanolamine metabolic process"/>
    <property type="evidence" value="ECO:0007669"/>
    <property type="project" value="TreeGrafter"/>
</dbReference>
<evidence type="ECO:0000313" key="3">
    <source>
        <dbReference type="EMBL" id="KLO19612.1"/>
    </source>
</evidence>
<dbReference type="EMBL" id="KQ085885">
    <property type="protein sequence ID" value="KLO19612.1"/>
    <property type="molecule type" value="Genomic_DNA"/>
</dbReference>
<evidence type="ECO:0000256" key="1">
    <source>
        <dbReference type="PIRSR" id="PIRSR038896-50"/>
    </source>
</evidence>
<dbReference type="AlphaFoldDB" id="A0A0H2S5Z5"/>
<dbReference type="InterPro" id="IPR001279">
    <property type="entry name" value="Metallo-B-lactamas"/>
</dbReference>
<sequence>MSKISSMVANIPIEWAKELTGHAQRPVKVVKPYFVDGGAGLLSSSRSDRSIKAIWLGHASFLVELPSKQRLLFDPIFSDRAGPSAWTGIRRRLPPPCTVEDLPAVHIVLISHNHYDHLDLPSIQSIFKIRGKDVTFVVPQGLASWLVSSGIPSEQITELDWWDEKVLPHPNHPQDEDKSITITCTPAQHTSGRSVMDRNTTLWCSWAIRQKSKGEDGKTLSANIFHAGDTGYMTPRGPCPVFKEIGERLGPFDLAMIPIWRGGTLGFISQLGLRLTHHPALSALHCTPVEAVRGIRPDIRARHSLACHFATFAGSDAEALEPLVELEWAKRTGDWMEEGGFGWIDVGATAEITLN</sequence>
<feature type="domain" description="Metallo-beta-lactamase" evidence="2">
    <location>
        <begin position="70"/>
        <end position="309"/>
    </location>
</feature>
<dbReference type="InterPro" id="IPR036866">
    <property type="entry name" value="RibonucZ/Hydroxyglut_hydro"/>
</dbReference>
<dbReference type="GO" id="GO:0070290">
    <property type="term" value="F:N-acylphosphatidylethanolamine-specific phospholipase D activity"/>
    <property type="evidence" value="ECO:0007669"/>
    <property type="project" value="InterPro"/>
</dbReference>
<dbReference type="Gene3D" id="3.60.15.10">
    <property type="entry name" value="Ribonuclease Z/Hydroxyacylglutathione hydrolase-like"/>
    <property type="match status" value="1"/>
</dbReference>
<dbReference type="GO" id="GO:0005737">
    <property type="term" value="C:cytoplasm"/>
    <property type="evidence" value="ECO:0007669"/>
    <property type="project" value="TreeGrafter"/>
</dbReference>
<dbReference type="PANTHER" id="PTHR15032">
    <property type="entry name" value="N-ACYL-PHOSPHATIDYLETHANOLAMINE-HYDROLYZING PHOSPHOLIPASE D"/>
    <property type="match status" value="1"/>
</dbReference>
<proteinExistence type="predicted"/>
<feature type="binding site" evidence="1">
    <location>
        <position position="115"/>
    </location>
    <ligand>
        <name>an N-acyl-1,2-diacyl-sn-glycero-3-phosphoethanolamine</name>
        <dbReference type="ChEBI" id="CHEBI:62537"/>
    </ligand>
</feature>
<dbReference type="STRING" id="27342.A0A0H2S5Z5"/>
<dbReference type="GO" id="GO:0070292">
    <property type="term" value="P:N-acylphosphatidylethanolamine metabolic process"/>
    <property type="evidence" value="ECO:0007669"/>
    <property type="project" value="TreeGrafter"/>
</dbReference>
<dbReference type="InterPro" id="IPR024884">
    <property type="entry name" value="NAPE-PLD"/>
</dbReference>
<evidence type="ECO:0000313" key="4">
    <source>
        <dbReference type="Proteomes" id="UP000053477"/>
    </source>
</evidence>
<organism evidence="3 4">
    <name type="scientific">Schizopora paradoxa</name>
    <dbReference type="NCBI Taxonomy" id="27342"/>
    <lineage>
        <taxon>Eukaryota</taxon>
        <taxon>Fungi</taxon>
        <taxon>Dikarya</taxon>
        <taxon>Basidiomycota</taxon>
        <taxon>Agaricomycotina</taxon>
        <taxon>Agaricomycetes</taxon>
        <taxon>Hymenochaetales</taxon>
        <taxon>Schizoporaceae</taxon>
        <taxon>Schizopora</taxon>
    </lineage>
</organism>
<dbReference type="SUPFAM" id="SSF56281">
    <property type="entry name" value="Metallo-hydrolase/oxidoreductase"/>
    <property type="match status" value="1"/>
</dbReference>
<accession>A0A0H2S5Z5</accession>
<keyword evidence="4" id="KW-1185">Reference proteome</keyword>
<dbReference type="Pfam" id="PF12706">
    <property type="entry name" value="Lactamase_B_2"/>
    <property type="match status" value="1"/>
</dbReference>
<dbReference type="Proteomes" id="UP000053477">
    <property type="component" value="Unassembled WGS sequence"/>
</dbReference>
<dbReference type="OrthoDB" id="332863at2759"/>
<dbReference type="GO" id="GO:0008270">
    <property type="term" value="F:zinc ion binding"/>
    <property type="evidence" value="ECO:0007669"/>
    <property type="project" value="InterPro"/>
</dbReference>
<protein>
    <submittedName>
        <fullName evidence="3">Metallo-hydrolase/oxidoreductase</fullName>
    </submittedName>
</protein>
<reference evidence="3 4" key="1">
    <citation type="submission" date="2015-04" db="EMBL/GenBank/DDBJ databases">
        <title>Complete genome sequence of Schizopora paradoxa KUC8140, a cosmopolitan wood degrader in East Asia.</title>
        <authorList>
            <consortium name="DOE Joint Genome Institute"/>
            <person name="Min B."/>
            <person name="Park H."/>
            <person name="Jang Y."/>
            <person name="Kim J.-J."/>
            <person name="Kim K.H."/>
            <person name="Pangilinan J."/>
            <person name="Lipzen A."/>
            <person name="Riley R."/>
            <person name="Grigoriev I.V."/>
            <person name="Spatafora J.W."/>
            <person name="Choi I.-G."/>
        </authorList>
    </citation>
    <scope>NUCLEOTIDE SEQUENCE [LARGE SCALE GENOMIC DNA]</scope>
    <source>
        <strain evidence="3 4">KUC8140</strain>
    </source>
</reference>